<dbReference type="RefSeq" id="WP_118097241.1">
    <property type="nucleotide sequence ID" value="NZ_CAKMUY010000006.1"/>
</dbReference>
<name>A0A395VC39_9FIRM</name>
<accession>A0A395VC39</accession>
<comment type="caution">
    <text evidence="1">The sequence shown here is derived from an EMBL/GenBank/DDBJ whole genome shotgun (WGS) entry which is preliminary data.</text>
</comment>
<dbReference type="Proteomes" id="UP000266172">
    <property type="component" value="Unassembled WGS sequence"/>
</dbReference>
<gene>
    <name evidence="1" type="ORF">DWX93_08130</name>
</gene>
<evidence type="ECO:0000313" key="2">
    <source>
        <dbReference type="Proteomes" id="UP000266172"/>
    </source>
</evidence>
<sequence length="99" mass="11684">MIQNDDILNMNFYKKEKFTGSYQGMRYLIQKDQEEDAEDENVKHDIFRVTIWPGPYNFASTADDLKSSATFPFTPEGKEQVVGWLNEQWSARRTEWPGR</sequence>
<protein>
    <submittedName>
        <fullName evidence="1">GNAT family acetyltransferase</fullName>
    </submittedName>
</protein>
<dbReference type="AlphaFoldDB" id="A0A395VC39"/>
<dbReference type="EMBL" id="QRVL01000005">
    <property type="protein sequence ID" value="RGS40741.1"/>
    <property type="molecule type" value="Genomic_DNA"/>
</dbReference>
<evidence type="ECO:0000313" key="1">
    <source>
        <dbReference type="EMBL" id="RGS40741.1"/>
    </source>
</evidence>
<organism evidence="1 2">
    <name type="scientific">Roseburia hominis</name>
    <dbReference type="NCBI Taxonomy" id="301301"/>
    <lineage>
        <taxon>Bacteria</taxon>
        <taxon>Bacillati</taxon>
        <taxon>Bacillota</taxon>
        <taxon>Clostridia</taxon>
        <taxon>Lachnospirales</taxon>
        <taxon>Lachnospiraceae</taxon>
        <taxon>Roseburia</taxon>
    </lineage>
</organism>
<keyword evidence="1" id="KW-0808">Transferase</keyword>
<dbReference type="GO" id="GO:0016740">
    <property type="term" value="F:transferase activity"/>
    <property type="evidence" value="ECO:0007669"/>
    <property type="project" value="UniProtKB-KW"/>
</dbReference>
<reference evidence="1 2" key="1">
    <citation type="submission" date="2018-08" db="EMBL/GenBank/DDBJ databases">
        <title>A genome reference for cultivated species of the human gut microbiota.</title>
        <authorList>
            <person name="Zou Y."/>
            <person name="Xue W."/>
            <person name="Luo G."/>
        </authorList>
    </citation>
    <scope>NUCLEOTIDE SEQUENCE [LARGE SCALE GENOMIC DNA]</scope>
    <source>
        <strain evidence="1 2">AF22-12AC</strain>
    </source>
</reference>
<proteinExistence type="predicted"/>